<comment type="subunit">
    <text evidence="4">Homodimer.</text>
</comment>
<evidence type="ECO:0000259" key="5">
    <source>
        <dbReference type="Pfam" id="PF00591"/>
    </source>
</evidence>
<dbReference type="EMBL" id="CP053708">
    <property type="protein sequence ID" value="QKE92563.1"/>
    <property type="molecule type" value="Genomic_DNA"/>
</dbReference>
<sequence length="390" mass="40727">MMRARRMDEQPSLKPVLARVADGARLSVEEAQAAFEIVMSGIATDAQIAGLVMALRVRGETVSELVGAARAMRARMTIVPGVADAIDVCGTGGDGHGTLNISTAVAFVLAALGVPVAKHGNRAVSSRAGAFDTLEALGIPFLQEPAALEASLQMNGLAFIAAPAHHPAMRHAASVRSDLGTRTIFNLLGPLCNPARVRRQMIGVFAPGWMEPIARAMHQLGSDCVWVVHGDGAAGSTAPGMDELSLAGPNRVVVMDQGRLSRFTLRPEDLGLERQPIEAVAGGDAGDNARALERLLEGEAGPYRDTVMLNVAAALQVSTRGNISPASLSVPVDAVGGNPGATDEVEAPIERLRQGLRHAARALDDGAALSVLNALRRPDPRLNRTNAGFV</sequence>
<feature type="binding site" evidence="4">
    <location>
        <begin position="93"/>
        <end position="94"/>
    </location>
    <ligand>
        <name>5-phospho-alpha-D-ribose 1-diphosphate</name>
        <dbReference type="ChEBI" id="CHEBI:58017"/>
    </ligand>
</feature>
<feature type="binding site" evidence="4">
    <location>
        <position position="176"/>
    </location>
    <ligand>
        <name>anthranilate</name>
        <dbReference type="ChEBI" id="CHEBI:16567"/>
        <label>2</label>
    </ligand>
</feature>
<feature type="domain" description="Glycosyl transferase family 3 N-terminal" evidence="6">
    <location>
        <begin position="14"/>
        <end position="75"/>
    </location>
</feature>
<dbReference type="Gene3D" id="1.20.970.10">
    <property type="entry name" value="Transferase, Pyrimidine Nucleoside Phosphorylase, Chain C"/>
    <property type="match status" value="1"/>
</dbReference>
<accession>A0A6M8HVK5</accession>
<evidence type="ECO:0000313" key="8">
    <source>
        <dbReference type="Proteomes" id="UP000500767"/>
    </source>
</evidence>
<dbReference type="UniPathway" id="UPA00035">
    <property type="reaction ID" value="UER00041"/>
</dbReference>
<dbReference type="NCBIfam" id="TIGR01245">
    <property type="entry name" value="trpD"/>
    <property type="match status" value="1"/>
</dbReference>
<feature type="binding site" evidence="4">
    <location>
        <position position="90"/>
    </location>
    <ligand>
        <name>5-phospho-alpha-D-ribose 1-diphosphate</name>
        <dbReference type="ChEBI" id="CHEBI:58017"/>
    </ligand>
</feature>
<gene>
    <name evidence="4 7" type="primary">trpD</name>
    <name evidence="7" type="ORF">HN018_09740</name>
</gene>
<reference evidence="7 8" key="1">
    <citation type="journal article" date="2014" name="World J. Microbiol. Biotechnol.">
        <title>Biodiversity and physiological characteristics of Antarctic and Arctic lichens-associated bacteria.</title>
        <authorList>
            <person name="Lee Y.M."/>
            <person name="Kim E.H."/>
            <person name="Lee H.K."/>
            <person name="Hong S.G."/>
        </authorList>
    </citation>
    <scope>NUCLEOTIDE SEQUENCE [LARGE SCALE GENOMIC DNA]</scope>
    <source>
        <strain evidence="7 8">PAMC 26569</strain>
    </source>
</reference>
<dbReference type="GO" id="GO:0000162">
    <property type="term" value="P:L-tryptophan biosynthetic process"/>
    <property type="evidence" value="ECO:0007669"/>
    <property type="project" value="UniProtKB-UniRule"/>
</dbReference>
<dbReference type="InterPro" id="IPR036320">
    <property type="entry name" value="Glycosyl_Trfase_fam3_N_dom_sf"/>
</dbReference>
<evidence type="ECO:0000256" key="1">
    <source>
        <dbReference type="ARBA" id="ARBA00022676"/>
    </source>
</evidence>
<dbReference type="Proteomes" id="UP000500767">
    <property type="component" value="Chromosome"/>
</dbReference>
<dbReference type="Pfam" id="PF00591">
    <property type="entry name" value="Glycos_transf_3"/>
    <property type="match status" value="1"/>
</dbReference>
<dbReference type="EC" id="2.4.2.18" evidence="4"/>
<keyword evidence="8" id="KW-1185">Reference proteome</keyword>
<proteinExistence type="inferred from homology"/>
<keyword evidence="2 4" id="KW-0808">Transferase</keyword>
<feature type="binding site" evidence="4">
    <location>
        <begin position="100"/>
        <end position="103"/>
    </location>
    <ligand>
        <name>5-phospho-alpha-D-ribose 1-diphosphate</name>
        <dbReference type="ChEBI" id="CHEBI:58017"/>
    </ligand>
</feature>
<dbReference type="PANTHER" id="PTHR43285">
    <property type="entry name" value="ANTHRANILATE PHOSPHORIBOSYLTRANSFERASE"/>
    <property type="match status" value="1"/>
</dbReference>
<keyword evidence="4" id="KW-0028">Amino-acid biosynthesis</keyword>
<dbReference type="GO" id="GO:0000287">
    <property type="term" value="F:magnesium ion binding"/>
    <property type="evidence" value="ECO:0007669"/>
    <property type="project" value="UniProtKB-UniRule"/>
</dbReference>
<dbReference type="InterPro" id="IPR035902">
    <property type="entry name" value="Nuc_phospho_transferase"/>
</dbReference>
<feature type="binding site" evidence="4">
    <location>
        <position position="102"/>
    </location>
    <ligand>
        <name>Mg(2+)</name>
        <dbReference type="ChEBI" id="CHEBI:18420"/>
        <label>1</label>
    </ligand>
</feature>
<keyword evidence="1 4" id="KW-0328">Glycosyltransferase</keyword>
<comment type="similarity">
    <text evidence="4">Belongs to the anthranilate phosphoribosyltransferase family.</text>
</comment>
<feature type="binding site" evidence="4">
    <location>
        <position position="243"/>
    </location>
    <ligand>
        <name>Mg(2+)</name>
        <dbReference type="ChEBI" id="CHEBI:18420"/>
        <label>2</label>
    </ligand>
</feature>
<comment type="cofactor">
    <cofactor evidence="4">
        <name>Mg(2+)</name>
        <dbReference type="ChEBI" id="CHEBI:18420"/>
    </cofactor>
    <text evidence="4">Binds 2 magnesium ions per monomer.</text>
</comment>
<feature type="binding site" evidence="4">
    <location>
        <position position="243"/>
    </location>
    <ligand>
        <name>Mg(2+)</name>
        <dbReference type="ChEBI" id="CHEBI:18420"/>
        <label>1</label>
    </ligand>
</feature>
<comment type="catalytic activity">
    <reaction evidence="4">
        <text>N-(5-phospho-beta-D-ribosyl)anthranilate + diphosphate = 5-phospho-alpha-D-ribose 1-diphosphate + anthranilate</text>
        <dbReference type="Rhea" id="RHEA:11768"/>
        <dbReference type="ChEBI" id="CHEBI:16567"/>
        <dbReference type="ChEBI" id="CHEBI:18277"/>
        <dbReference type="ChEBI" id="CHEBI:33019"/>
        <dbReference type="ChEBI" id="CHEBI:58017"/>
        <dbReference type="EC" id="2.4.2.18"/>
    </reaction>
</comment>
<organism evidence="7 8">
    <name type="scientific">Lichenicola cladoniae</name>
    <dbReference type="NCBI Taxonomy" id="1484109"/>
    <lineage>
        <taxon>Bacteria</taxon>
        <taxon>Pseudomonadati</taxon>
        <taxon>Pseudomonadota</taxon>
        <taxon>Alphaproteobacteria</taxon>
        <taxon>Acetobacterales</taxon>
        <taxon>Acetobacteraceae</taxon>
        <taxon>Lichenicola</taxon>
    </lineage>
</organism>
<dbReference type="InterPro" id="IPR017459">
    <property type="entry name" value="Glycosyl_Trfase_fam3_N_dom"/>
</dbReference>
<dbReference type="AlphaFoldDB" id="A0A6M8HVK5"/>
<evidence type="ECO:0000256" key="4">
    <source>
        <dbReference type="HAMAP-Rule" id="MF_00211"/>
    </source>
</evidence>
<dbReference type="Gene3D" id="3.40.1030.10">
    <property type="entry name" value="Nucleoside phosphorylase/phosphoribosyltransferase catalytic domain"/>
    <property type="match status" value="1"/>
</dbReference>
<dbReference type="PANTHER" id="PTHR43285:SF2">
    <property type="entry name" value="ANTHRANILATE PHOSPHORIBOSYLTRANSFERASE"/>
    <property type="match status" value="1"/>
</dbReference>
<keyword evidence="3 4" id="KW-0822">Tryptophan biosynthesis</keyword>
<name>A0A6M8HVK5_9PROT</name>
<dbReference type="GO" id="GO:0004048">
    <property type="term" value="F:anthranilate phosphoribosyltransferase activity"/>
    <property type="evidence" value="ECO:0007669"/>
    <property type="project" value="UniProtKB-UniRule"/>
</dbReference>
<feature type="binding site" evidence="4">
    <location>
        <position position="242"/>
    </location>
    <ligand>
        <name>Mg(2+)</name>
        <dbReference type="ChEBI" id="CHEBI:18420"/>
        <label>2</label>
    </ligand>
</feature>
<dbReference type="SUPFAM" id="SSF52418">
    <property type="entry name" value="Nucleoside phosphorylase/phosphoribosyltransferase catalytic domain"/>
    <property type="match status" value="1"/>
</dbReference>
<feature type="binding site" evidence="4">
    <location>
        <begin position="118"/>
        <end position="126"/>
    </location>
    <ligand>
        <name>5-phospho-alpha-D-ribose 1-diphosphate</name>
        <dbReference type="ChEBI" id="CHEBI:58017"/>
    </ligand>
</feature>
<keyword evidence="4" id="KW-0479">Metal-binding</keyword>
<dbReference type="InterPro" id="IPR005940">
    <property type="entry name" value="Anthranilate_Pribosyl_Tfrase"/>
</dbReference>
<dbReference type="InterPro" id="IPR000312">
    <property type="entry name" value="Glycosyl_Trfase_fam3"/>
</dbReference>
<evidence type="ECO:0000313" key="7">
    <source>
        <dbReference type="EMBL" id="QKE92563.1"/>
    </source>
</evidence>
<comment type="caution">
    <text evidence="4">Lacks conserved residue(s) required for the propagation of feature annotation.</text>
</comment>
<keyword evidence="4" id="KW-0460">Magnesium</keyword>
<dbReference type="KEGG" id="lck:HN018_09740"/>
<evidence type="ECO:0000259" key="6">
    <source>
        <dbReference type="Pfam" id="PF02885"/>
    </source>
</evidence>
<protein>
    <recommendedName>
        <fullName evidence="4">Anthranilate phosphoribosyltransferase</fullName>
        <ecNumber evidence="4">2.4.2.18</ecNumber>
    </recommendedName>
</protein>
<feature type="binding site" evidence="4">
    <location>
        <position position="130"/>
    </location>
    <ligand>
        <name>5-phospho-alpha-D-ribose 1-diphosphate</name>
        <dbReference type="ChEBI" id="CHEBI:58017"/>
    </ligand>
</feature>
<feature type="binding site" evidence="4">
    <location>
        <position position="98"/>
    </location>
    <ligand>
        <name>5-phospho-alpha-D-ribose 1-diphosphate</name>
        <dbReference type="ChEBI" id="CHEBI:58017"/>
    </ligand>
</feature>
<dbReference type="GO" id="GO:0005829">
    <property type="term" value="C:cytosol"/>
    <property type="evidence" value="ECO:0007669"/>
    <property type="project" value="TreeGrafter"/>
</dbReference>
<dbReference type="SUPFAM" id="SSF47648">
    <property type="entry name" value="Nucleoside phosphorylase/phosphoribosyltransferase N-terminal domain"/>
    <property type="match status" value="1"/>
</dbReference>
<dbReference type="Pfam" id="PF02885">
    <property type="entry name" value="Glycos_trans_3N"/>
    <property type="match status" value="1"/>
</dbReference>
<feature type="domain" description="Glycosyl transferase family 3" evidence="5">
    <location>
        <begin position="84"/>
        <end position="319"/>
    </location>
</feature>
<comment type="function">
    <text evidence="4">Catalyzes the transfer of the phosphoribosyl group of 5-phosphorylribose-1-pyrophosphate (PRPP) to anthranilate to yield N-(5'-phosphoribosyl)-anthranilate (PRA).</text>
</comment>
<dbReference type="HAMAP" id="MF_00211">
    <property type="entry name" value="TrpD"/>
    <property type="match status" value="1"/>
</dbReference>
<evidence type="ECO:0000256" key="3">
    <source>
        <dbReference type="ARBA" id="ARBA00022822"/>
    </source>
</evidence>
<keyword evidence="4" id="KW-0057">Aromatic amino acid biosynthesis</keyword>
<feature type="binding site" evidence="4">
    <location>
        <position position="90"/>
    </location>
    <ligand>
        <name>anthranilate</name>
        <dbReference type="ChEBI" id="CHEBI:16567"/>
        <label>1</label>
    </ligand>
</feature>
<comment type="pathway">
    <text evidence="4">Amino-acid biosynthesis; L-tryptophan biosynthesis; L-tryptophan from chorismate: step 2/5.</text>
</comment>
<evidence type="ECO:0000256" key="2">
    <source>
        <dbReference type="ARBA" id="ARBA00022679"/>
    </source>
</evidence>
<feature type="binding site" evidence="4">
    <location>
        <position position="121"/>
    </location>
    <ligand>
        <name>anthranilate</name>
        <dbReference type="ChEBI" id="CHEBI:16567"/>
        <label>1</label>
    </ligand>
</feature>